<dbReference type="Gene3D" id="6.10.140.190">
    <property type="match status" value="1"/>
</dbReference>
<evidence type="ECO:0000259" key="2">
    <source>
        <dbReference type="Pfam" id="PF03551"/>
    </source>
</evidence>
<dbReference type="EMBL" id="JBDJAW010000006">
    <property type="protein sequence ID" value="MEN3535419.1"/>
    <property type="molecule type" value="Genomic_DNA"/>
</dbReference>
<name>A0ABV0AJC5_9ACTN</name>
<dbReference type="SUPFAM" id="SSF46785">
    <property type="entry name" value="Winged helix' DNA-binding domain"/>
    <property type="match status" value="1"/>
</dbReference>
<sequence length="221" mass="23965">MALRHAVLAALLDGELSGYQLAKAFDVGVANFWHALPQQLYAELAKLEREGLVAGRRVVQETRPAKRLFHVTDAGLAELERFAAAASKPSFIRDDLLVKVQAADHVDAGPLIRQVEERAAAAEAKIDLFRRILRKMRGDLGEEEFLRVGRRVGPYLTCLRGLAFEEGNRDWCLRTAAILRERRAAVPGEGTSAVPGGGTAAVPGEGTAPAPRDPEVARAGR</sequence>
<evidence type="ECO:0000256" key="1">
    <source>
        <dbReference type="SAM" id="MobiDB-lite"/>
    </source>
</evidence>
<proteinExistence type="predicted"/>
<dbReference type="Gene3D" id="1.10.10.10">
    <property type="entry name" value="Winged helix-like DNA-binding domain superfamily/Winged helix DNA-binding domain"/>
    <property type="match status" value="1"/>
</dbReference>
<evidence type="ECO:0000313" key="4">
    <source>
        <dbReference type="EMBL" id="MEN3535419.1"/>
    </source>
</evidence>
<protein>
    <submittedName>
        <fullName evidence="4">PadR family transcriptional regulator</fullName>
    </submittedName>
</protein>
<feature type="region of interest" description="Disordered" evidence="1">
    <location>
        <begin position="186"/>
        <end position="221"/>
    </location>
</feature>
<dbReference type="InterPro" id="IPR036388">
    <property type="entry name" value="WH-like_DNA-bd_sf"/>
</dbReference>
<dbReference type="InterPro" id="IPR005149">
    <property type="entry name" value="Tscrpt_reg_PadR_N"/>
</dbReference>
<dbReference type="Proteomes" id="UP001447516">
    <property type="component" value="Unassembled WGS sequence"/>
</dbReference>
<dbReference type="PANTHER" id="PTHR43252:SF4">
    <property type="entry name" value="TRANSCRIPTIONAL REGULATORY PROTEIN"/>
    <property type="match status" value="1"/>
</dbReference>
<reference evidence="4 5" key="1">
    <citation type="submission" date="2024-05" db="EMBL/GenBank/DDBJ databases">
        <title>Microbispora sp.ZYX-F-249.</title>
        <authorList>
            <person name="Xie H."/>
        </authorList>
    </citation>
    <scope>NUCLEOTIDE SEQUENCE [LARGE SCALE GENOMIC DNA]</scope>
    <source>
        <strain evidence="4 5">ZYX-F-249</strain>
    </source>
</reference>
<gene>
    <name evidence="4" type="ORF">AAH991_09945</name>
</gene>
<feature type="compositionally biased region" description="Basic and acidic residues" evidence="1">
    <location>
        <begin position="212"/>
        <end position="221"/>
    </location>
</feature>
<evidence type="ECO:0000313" key="5">
    <source>
        <dbReference type="Proteomes" id="UP001447516"/>
    </source>
</evidence>
<dbReference type="InterPro" id="IPR018309">
    <property type="entry name" value="Tscrpt_reg_PadR_C"/>
</dbReference>
<feature type="domain" description="Transcription regulator PadR N-terminal" evidence="2">
    <location>
        <begin position="7"/>
        <end position="80"/>
    </location>
</feature>
<dbReference type="Pfam" id="PF03551">
    <property type="entry name" value="PadR"/>
    <property type="match status" value="1"/>
</dbReference>
<keyword evidence="5" id="KW-1185">Reference proteome</keyword>
<dbReference type="InterPro" id="IPR036390">
    <property type="entry name" value="WH_DNA-bd_sf"/>
</dbReference>
<evidence type="ECO:0000259" key="3">
    <source>
        <dbReference type="Pfam" id="PF10400"/>
    </source>
</evidence>
<feature type="compositionally biased region" description="Low complexity" evidence="1">
    <location>
        <begin position="200"/>
        <end position="210"/>
    </location>
</feature>
<dbReference type="RefSeq" id="WP_346225472.1">
    <property type="nucleotide sequence ID" value="NZ_JBDJAW010000006.1"/>
</dbReference>
<dbReference type="PANTHER" id="PTHR43252">
    <property type="entry name" value="TRANSCRIPTIONAL REGULATOR YQJI"/>
    <property type="match status" value="1"/>
</dbReference>
<accession>A0ABV0AJC5</accession>
<dbReference type="Pfam" id="PF10400">
    <property type="entry name" value="Vir_act_alpha_C"/>
    <property type="match status" value="1"/>
</dbReference>
<feature type="domain" description="Transcription regulator PadR C-terminal" evidence="3">
    <location>
        <begin position="92"/>
        <end position="179"/>
    </location>
</feature>
<comment type="caution">
    <text evidence="4">The sequence shown here is derived from an EMBL/GenBank/DDBJ whole genome shotgun (WGS) entry which is preliminary data.</text>
</comment>
<organism evidence="4 5">
    <name type="scientific">Microbispora maris</name>
    <dbReference type="NCBI Taxonomy" id="3144104"/>
    <lineage>
        <taxon>Bacteria</taxon>
        <taxon>Bacillati</taxon>
        <taxon>Actinomycetota</taxon>
        <taxon>Actinomycetes</taxon>
        <taxon>Streptosporangiales</taxon>
        <taxon>Streptosporangiaceae</taxon>
        <taxon>Microbispora</taxon>
    </lineage>
</organism>